<dbReference type="Gene3D" id="1.25.40.10">
    <property type="entry name" value="Tetratricopeptide repeat domain"/>
    <property type="match status" value="2"/>
</dbReference>
<feature type="repeat" description="TPR" evidence="1">
    <location>
        <begin position="207"/>
        <end position="240"/>
    </location>
</feature>
<name>A0A2K2H6M8_9BACT</name>
<dbReference type="PANTHER" id="PTHR12558">
    <property type="entry name" value="CELL DIVISION CYCLE 16,23,27"/>
    <property type="match status" value="1"/>
</dbReference>
<dbReference type="Pfam" id="PF13428">
    <property type="entry name" value="TPR_14"/>
    <property type="match status" value="1"/>
</dbReference>
<reference evidence="3 4" key="1">
    <citation type="journal article" date="2018" name="Genome Announc.">
        <title>Genome Sequence of Geothermobacter sp. HR-1 Iron Reducer from the Loihi Seamount.</title>
        <authorList>
            <person name="Smith H."/>
            <person name="Abuyen K."/>
            <person name="Tremblay J."/>
            <person name="Savalia P."/>
            <person name="Perez-Rodriguez I."/>
            <person name="Emerson D."/>
            <person name="Tully B."/>
            <person name="Amend J."/>
        </authorList>
    </citation>
    <scope>NUCLEOTIDE SEQUENCE [LARGE SCALE GENOMIC DNA]</scope>
    <source>
        <strain evidence="3 4">HR-1</strain>
    </source>
</reference>
<dbReference type="PANTHER" id="PTHR12558:SF33">
    <property type="entry name" value="BLL7664 PROTEIN"/>
    <property type="match status" value="1"/>
</dbReference>
<sequence length="311" mass="33975">MTEKSVSLLGKIAGFTEILAKDPQSTVFVSLSEAYRQLGMLDDALEIAQKGTQHLPGFSPGYIVLGRILAQQGDLAKAALAFEQALAIEETSLQALKGLARTRYRQGYLDRARELLHKAEILNPHDPIVQKMLASIGRTAVESSGREQGSAAATTVDPPERRIESLSEGTATDAGMRSEPAEPPGSGFTDEVKAASPAEEISAQATPLQTTTLAQLYFKQGLYDEAAAIYRDILRQDPHNEEIRARLVQIKELQASVKVADSPAPVEQGQVEQAQVEQAQVEQAQVVSHRKQLEIYQRWLNAIAQRRAHVC</sequence>
<dbReference type="InterPro" id="IPR019734">
    <property type="entry name" value="TPR_rpt"/>
</dbReference>
<dbReference type="EMBL" id="PPFX01000046">
    <property type="protein sequence ID" value="PNU18909.1"/>
    <property type="molecule type" value="Genomic_DNA"/>
</dbReference>
<gene>
    <name evidence="3" type="ORF">C2E25_15210</name>
</gene>
<comment type="caution">
    <text evidence="3">The sequence shown here is derived from an EMBL/GenBank/DDBJ whole genome shotgun (WGS) entry which is preliminary data.</text>
</comment>
<evidence type="ECO:0000256" key="1">
    <source>
        <dbReference type="PROSITE-ProRule" id="PRU00339"/>
    </source>
</evidence>
<dbReference type="SUPFAM" id="SSF48452">
    <property type="entry name" value="TPR-like"/>
    <property type="match status" value="1"/>
</dbReference>
<evidence type="ECO:0000313" key="3">
    <source>
        <dbReference type="EMBL" id="PNU18909.1"/>
    </source>
</evidence>
<dbReference type="Pfam" id="PF14559">
    <property type="entry name" value="TPR_19"/>
    <property type="match status" value="1"/>
</dbReference>
<keyword evidence="1" id="KW-0802">TPR repeat</keyword>
<feature type="region of interest" description="Disordered" evidence="2">
    <location>
        <begin position="140"/>
        <end position="203"/>
    </location>
</feature>
<dbReference type="SMART" id="SM00028">
    <property type="entry name" value="TPR"/>
    <property type="match status" value="4"/>
</dbReference>
<dbReference type="PROSITE" id="PS50005">
    <property type="entry name" value="TPR"/>
    <property type="match status" value="2"/>
</dbReference>
<dbReference type="RefSeq" id="WP_103116577.1">
    <property type="nucleotide sequence ID" value="NZ_PPFX01000046.1"/>
</dbReference>
<dbReference type="AlphaFoldDB" id="A0A2K2H6M8"/>
<evidence type="ECO:0000313" key="4">
    <source>
        <dbReference type="Proteomes" id="UP000236340"/>
    </source>
</evidence>
<organism evidence="3 4">
    <name type="scientific">Geothermobacter hydrogeniphilus</name>
    <dbReference type="NCBI Taxonomy" id="1969733"/>
    <lineage>
        <taxon>Bacteria</taxon>
        <taxon>Pseudomonadati</taxon>
        <taxon>Thermodesulfobacteriota</taxon>
        <taxon>Desulfuromonadia</taxon>
        <taxon>Desulfuromonadales</taxon>
        <taxon>Geothermobacteraceae</taxon>
        <taxon>Geothermobacter</taxon>
    </lineage>
</organism>
<evidence type="ECO:0000256" key="2">
    <source>
        <dbReference type="SAM" id="MobiDB-lite"/>
    </source>
</evidence>
<feature type="repeat" description="TPR" evidence="1">
    <location>
        <begin position="59"/>
        <end position="92"/>
    </location>
</feature>
<dbReference type="OrthoDB" id="9773829at2"/>
<proteinExistence type="predicted"/>
<evidence type="ECO:0008006" key="5">
    <source>
        <dbReference type="Google" id="ProtNLM"/>
    </source>
</evidence>
<accession>A0A2K2H6M8</accession>
<dbReference type="Proteomes" id="UP000236340">
    <property type="component" value="Unassembled WGS sequence"/>
</dbReference>
<dbReference type="InterPro" id="IPR011990">
    <property type="entry name" value="TPR-like_helical_dom_sf"/>
</dbReference>
<protein>
    <recommendedName>
        <fullName evidence="5">Tetratricopeptide repeat protein</fullName>
    </recommendedName>
</protein>